<dbReference type="EMBL" id="CP032568">
    <property type="protein sequence ID" value="AYF78552.1"/>
    <property type="molecule type" value="Genomic_DNA"/>
</dbReference>
<organism evidence="3 4">
    <name type="scientific">Nocardia yunnanensis</name>
    <dbReference type="NCBI Taxonomy" id="2382165"/>
    <lineage>
        <taxon>Bacteria</taxon>
        <taxon>Bacillati</taxon>
        <taxon>Actinomycetota</taxon>
        <taxon>Actinomycetes</taxon>
        <taxon>Mycobacteriales</taxon>
        <taxon>Nocardiaceae</taxon>
        <taxon>Nocardia</taxon>
    </lineage>
</organism>
<evidence type="ECO:0000313" key="3">
    <source>
        <dbReference type="EMBL" id="AYF78552.1"/>
    </source>
</evidence>
<dbReference type="InterPro" id="IPR057037">
    <property type="entry name" value="TPR_rep_actino"/>
</dbReference>
<dbReference type="OrthoDB" id="4760328at2"/>
<feature type="domain" description="TPR repeat" evidence="2">
    <location>
        <begin position="1"/>
        <end position="180"/>
    </location>
</feature>
<dbReference type="AlphaFoldDB" id="A0A386ZL21"/>
<evidence type="ECO:0000256" key="1">
    <source>
        <dbReference type="SAM" id="MobiDB-lite"/>
    </source>
</evidence>
<evidence type="ECO:0000259" key="2">
    <source>
        <dbReference type="Pfam" id="PF23275"/>
    </source>
</evidence>
<protein>
    <recommendedName>
        <fullName evidence="2">TPR repeat domain-containing protein</fullName>
    </recommendedName>
</protein>
<evidence type="ECO:0000313" key="4">
    <source>
        <dbReference type="Proteomes" id="UP000267164"/>
    </source>
</evidence>
<sequence>MQLISNPQIKTRGDGDDDGSPESVYSGGMSLLPTSVRTLLTQAPARWDEKHNQSEFAGKLIEIPREKDFNTLADILRDGNPALAQGSDLDRGLLKQASEIAGLGQGTIVVSSDGSSHSANPVADKLLTAAGGDRLAVHDLLYGTNMDCTVTEGHYDAQSHVANLLNHSWNGHDDGIAKVIETAGHDATSADPTVNRQSGEASWALANYVSTHSNELLHLGGTDQSIGMLDPKMTKALGSTLGAYIPDMVGTHEGTFGTHGFGAIDQAHVKDIFAVIDSNKDAARDFNRAAYASVTQMNQLIGSADANPYKLGEFAGRIDGAAQAGAKLEVEGRIADAKQQLEEQKLIFDSVKDLAPFGGKHIPRLLGLSDAKWAGFTVSDFTELGTKMGTPGVKEWMFGSAPDIQPNVDIKGDSSAPKRYYNILEGLTITNDHPDYSKDPVIGKYFDGNGKLMSFDAIKAMDGRNGQTSLVDFGGDMMTKFKDSLLPYNAGWQDGHDESGFHPR</sequence>
<reference evidence="3 4" key="1">
    <citation type="submission" date="2018-09" db="EMBL/GenBank/DDBJ databases">
        <title>Nocardia yunnanensis sp. nov., an actinomycete isolated from a soil sample.</title>
        <authorList>
            <person name="Zhang J."/>
        </authorList>
    </citation>
    <scope>NUCLEOTIDE SEQUENCE [LARGE SCALE GENOMIC DNA]</scope>
    <source>
        <strain evidence="3 4">CFHS0054</strain>
    </source>
</reference>
<keyword evidence="4" id="KW-1185">Reference proteome</keyword>
<accession>A0A386ZL21</accession>
<name>A0A386ZL21_9NOCA</name>
<feature type="region of interest" description="Disordered" evidence="1">
    <location>
        <begin position="1"/>
        <end position="29"/>
    </location>
</feature>
<dbReference type="Proteomes" id="UP000267164">
    <property type="component" value="Chromosome"/>
</dbReference>
<dbReference type="KEGG" id="nyu:D7D52_37355"/>
<dbReference type="Pfam" id="PF23275">
    <property type="entry name" value="TPR_23"/>
    <property type="match status" value="1"/>
</dbReference>
<dbReference type="RefSeq" id="WP_120743635.1">
    <property type="nucleotide sequence ID" value="NZ_CP032568.1"/>
</dbReference>
<gene>
    <name evidence="3" type="ORF">D7D52_37355</name>
</gene>
<proteinExistence type="predicted"/>